<accession>A0A371CNE9</accession>
<dbReference type="STRING" id="139420.A0A371CNE9"/>
<evidence type="ECO:0000313" key="1">
    <source>
        <dbReference type="EMBL" id="RDX41819.1"/>
    </source>
</evidence>
<reference evidence="1 2" key="1">
    <citation type="journal article" date="2018" name="Biotechnol. Biofuels">
        <title>Integrative visual omics of the white-rot fungus Polyporus brumalis exposes the biotechnological potential of its oxidative enzymes for delignifying raw plant biomass.</title>
        <authorList>
            <person name="Miyauchi S."/>
            <person name="Rancon A."/>
            <person name="Drula E."/>
            <person name="Hage H."/>
            <person name="Chaduli D."/>
            <person name="Favel A."/>
            <person name="Grisel S."/>
            <person name="Henrissat B."/>
            <person name="Herpoel-Gimbert I."/>
            <person name="Ruiz-Duenas F.J."/>
            <person name="Chevret D."/>
            <person name="Hainaut M."/>
            <person name="Lin J."/>
            <person name="Wang M."/>
            <person name="Pangilinan J."/>
            <person name="Lipzen A."/>
            <person name="Lesage-Meessen L."/>
            <person name="Navarro D."/>
            <person name="Riley R."/>
            <person name="Grigoriev I.V."/>
            <person name="Zhou S."/>
            <person name="Raouche S."/>
            <person name="Rosso M.N."/>
        </authorList>
    </citation>
    <scope>NUCLEOTIDE SEQUENCE [LARGE SCALE GENOMIC DNA]</scope>
    <source>
        <strain evidence="1 2">BRFM 1820</strain>
    </source>
</reference>
<dbReference type="AlphaFoldDB" id="A0A371CNE9"/>
<dbReference type="EMBL" id="KZ857500">
    <property type="protein sequence ID" value="RDX41819.1"/>
    <property type="molecule type" value="Genomic_DNA"/>
</dbReference>
<name>A0A371CNE9_9APHY</name>
<keyword evidence="2" id="KW-1185">Reference proteome</keyword>
<proteinExistence type="predicted"/>
<sequence>MGRYPDEACELVTSTKAVAGCVVMPYPCTARHGSRTVRRSKLSEELGGRLATRLELLPQHRTACFKHVVSHLSLSSSTMEKSSNSPCEGSVTDMDDIDTLDSFSVVTASSTDVAPEEDSQRNSVLQKDAEFWLDDGTVVIVANDTVAFRVYKGALANVSPAFRDLTAIADASKEQEMMDGIPVVHVDDAPESLRRFLRFVVLPRFDTIHPLVTFRLSYASLAAVGRIGRKYQVESAVRPVASRLLRFLTPSAVTWIDDTRSWVDRWQWWKKHNAIVMEAEDAIDAVNLLQLLEEPAGLPFALYLCCLCTPVQLRNGSQREDGTVARLSDEDYERCVRGSLLLAQAGRSTFQFAICRMKQEKCRMKLCKVVLEQMSRVHASDLLGSESYPLSDVFIRLDLRNPVPSAYGKVSGQLCAGCKEELCNWSVVAARDIFAELSETFGLQSTKTTAAEDEESADDET</sequence>
<gene>
    <name evidence="1" type="ORF">OH76DRAFT_177519</name>
</gene>
<evidence type="ECO:0000313" key="2">
    <source>
        <dbReference type="Proteomes" id="UP000256964"/>
    </source>
</evidence>
<protein>
    <recommendedName>
        <fullName evidence="3">BTB domain-containing protein</fullName>
    </recommendedName>
</protein>
<evidence type="ECO:0008006" key="3">
    <source>
        <dbReference type="Google" id="ProtNLM"/>
    </source>
</evidence>
<dbReference type="OrthoDB" id="2757430at2759"/>
<dbReference type="Proteomes" id="UP000256964">
    <property type="component" value="Unassembled WGS sequence"/>
</dbReference>
<organism evidence="1 2">
    <name type="scientific">Lentinus brumalis</name>
    <dbReference type="NCBI Taxonomy" id="2498619"/>
    <lineage>
        <taxon>Eukaryota</taxon>
        <taxon>Fungi</taxon>
        <taxon>Dikarya</taxon>
        <taxon>Basidiomycota</taxon>
        <taxon>Agaricomycotina</taxon>
        <taxon>Agaricomycetes</taxon>
        <taxon>Polyporales</taxon>
        <taxon>Polyporaceae</taxon>
        <taxon>Lentinus</taxon>
    </lineage>
</organism>